<name>A0A0U3LL04_9BURK</name>
<organism evidence="3 4">
    <name type="scientific">Roseateles depolymerans</name>
    <dbReference type="NCBI Taxonomy" id="76731"/>
    <lineage>
        <taxon>Bacteria</taxon>
        <taxon>Pseudomonadati</taxon>
        <taxon>Pseudomonadota</taxon>
        <taxon>Betaproteobacteria</taxon>
        <taxon>Burkholderiales</taxon>
        <taxon>Sphaerotilaceae</taxon>
        <taxon>Roseateles</taxon>
    </lineage>
</organism>
<sequence precursor="true">MLRGRLMLLALPLTLGMSLAQAQFNRPPDSFQSVTVTAGGNTQSDGAAGSGAAPTSVSAAVIGGGPGEPSVSSAFASTTLAPGSVSGSLGTAFAGPGSATARAEAYLGDTLTLNANTSDAFARIYFSVTLFGTSETFLDASAVPAGVQGKAGDLNTLFVLGIDDHFASWETNKTLQFDGSTVLERYHNASGPDGRTYGVFDFSAQILIGREVPLDFYMLLTSDLNPGGVSTNGSAYTDESPGLYWNGISRVTTLDGSLLSYSLSSRTGTNYLLSASPLVTPEPATWVLAMLGLVPMVVWRCRVAARAAGRSVSELAGK</sequence>
<evidence type="ECO:0000313" key="3">
    <source>
        <dbReference type="EMBL" id="ALV05575.1"/>
    </source>
</evidence>
<keyword evidence="4" id="KW-1185">Reference proteome</keyword>
<reference evidence="3 4" key="1">
    <citation type="submission" date="2015-12" db="EMBL/GenBank/DDBJ databases">
        <title>Complete genome of Roseateles depolymerans KCTC 42856.</title>
        <authorList>
            <person name="Kim K.M."/>
        </authorList>
    </citation>
    <scope>NUCLEOTIDE SEQUENCE [LARGE SCALE GENOMIC DNA]</scope>
    <source>
        <strain evidence="3 4">KCTC 42856</strain>
    </source>
</reference>
<gene>
    <name evidence="3" type="ORF">RD2015_1082</name>
</gene>
<feature type="region of interest" description="Disordered" evidence="1">
    <location>
        <begin position="30"/>
        <end position="51"/>
    </location>
</feature>
<accession>A0A0U3LL04</accession>
<dbReference type="KEGG" id="rdp:RD2015_1082"/>
<feature type="signal peptide" evidence="2">
    <location>
        <begin position="1"/>
        <end position="22"/>
    </location>
</feature>
<dbReference type="Proteomes" id="UP000060699">
    <property type="component" value="Chromosome"/>
</dbReference>
<evidence type="ECO:0000256" key="2">
    <source>
        <dbReference type="SAM" id="SignalP"/>
    </source>
</evidence>
<evidence type="ECO:0000313" key="4">
    <source>
        <dbReference type="Proteomes" id="UP000060699"/>
    </source>
</evidence>
<feature type="chain" id="PRO_5043926711" evidence="2">
    <location>
        <begin position="23"/>
        <end position="318"/>
    </location>
</feature>
<dbReference type="AlphaFoldDB" id="A0A0U3LL04"/>
<dbReference type="STRING" id="76731.RD2015_1082"/>
<keyword evidence="2" id="KW-0732">Signal</keyword>
<evidence type="ECO:0000256" key="1">
    <source>
        <dbReference type="SAM" id="MobiDB-lite"/>
    </source>
</evidence>
<proteinExistence type="predicted"/>
<feature type="compositionally biased region" description="Polar residues" evidence="1">
    <location>
        <begin position="30"/>
        <end position="45"/>
    </location>
</feature>
<protein>
    <submittedName>
        <fullName evidence="3">Uncharacterized protein</fullName>
    </submittedName>
</protein>
<dbReference type="EMBL" id="CP013729">
    <property type="protein sequence ID" value="ALV05575.1"/>
    <property type="molecule type" value="Genomic_DNA"/>
</dbReference>